<dbReference type="Gene3D" id="2.40.50.100">
    <property type="match status" value="1"/>
</dbReference>
<dbReference type="AlphaFoldDB" id="A0A0F9F145"/>
<dbReference type="PANTHER" id="PTHR21321">
    <property type="entry name" value="PNAS-3 RELATED"/>
    <property type="match status" value="1"/>
</dbReference>
<proteinExistence type="inferred from homology"/>
<feature type="compositionally biased region" description="Basic and acidic residues" evidence="4">
    <location>
        <begin position="229"/>
        <end position="246"/>
    </location>
</feature>
<dbReference type="InterPro" id="IPR012340">
    <property type="entry name" value="NA-bd_OB-fold"/>
</dbReference>
<dbReference type="NCBIfam" id="NF003181">
    <property type="entry name" value="PRK04163.1-1"/>
    <property type="match status" value="1"/>
</dbReference>
<dbReference type="CDD" id="cd22524">
    <property type="entry name" value="KH-I_Rrp4_prokar"/>
    <property type="match status" value="1"/>
</dbReference>
<dbReference type="GO" id="GO:0071034">
    <property type="term" value="P:CUT catabolic process"/>
    <property type="evidence" value="ECO:0007669"/>
    <property type="project" value="TreeGrafter"/>
</dbReference>
<evidence type="ECO:0000256" key="3">
    <source>
        <dbReference type="ARBA" id="ARBA00022884"/>
    </source>
</evidence>
<protein>
    <recommendedName>
        <fullName evidence="5">S1 motif domain-containing protein</fullName>
    </recommendedName>
</protein>
<dbReference type="SUPFAM" id="SSF50249">
    <property type="entry name" value="Nucleic acid-binding proteins"/>
    <property type="match status" value="1"/>
</dbReference>
<evidence type="ECO:0000256" key="2">
    <source>
        <dbReference type="ARBA" id="ARBA00022835"/>
    </source>
</evidence>
<dbReference type="Gene3D" id="2.40.50.140">
    <property type="entry name" value="Nucleic acid-binding proteins"/>
    <property type="match status" value="1"/>
</dbReference>
<gene>
    <name evidence="6" type="ORF">LCGC14_2362410</name>
</gene>
<dbReference type="PROSITE" id="PS50084">
    <property type="entry name" value="KH_TYPE_1"/>
    <property type="match status" value="1"/>
</dbReference>
<dbReference type="SMART" id="SM00322">
    <property type="entry name" value="KH"/>
    <property type="match status" value="1"/>
</dbReference>
<keyword evidence="3" id="KW-0694">RNA-binding</keyword>
<dbReference type="PANTHER" id="PTHR21321:SF4">
    <property type="entry name" value="EXOSOME COMPLEX COMPONENT RRP4"/>
    <property type="match status" value="1"/>
</dbReference>
<dbReference type="EMBL" id="LAZR01034640">
    <property type="protein sequence ID" value="KKL44767.1"/>
    <property type="molecule type" value="Genomic_DNA"/>
</dbReference>
<dbReference type="SUPFAM" id="SSF110324">
    <property type="entry name" value="Ribosomal L27 protein-like"/>
    <property type="match status" value="1"/>
</dbReference>
<dbReference type="HAMAP" id="MF_00623">
    <property type="entry name" value="Exosome_Rrp4"/>
    <property type="match status" value="1"/>
</dbReference>
<dbReference type="Gene3D" id="3.30.1370.10">
    <property type="entry name" value="K Homology domain, type 1"/>
    <property type="match status" value="1"/>
</dbReference>
<dbReference type="InterPro" id="IPR003029">
    <property type="entry name" value="S1_domain"/>
</dbReference>
<sequence>MTERKPIIPGEVIVKGDKYLPGENTEKKGEDIIALRYGLSEETNGLVKVIPLSGVYLPRRGNVVIGKVENLNLNGWFINIGTPENAFLPLSEVQGYIGKNELEEVMEMGSIAIAKIKDVNKRGVDLTIKGRGLGRVEEGMIVEINPHKVPRIIGREGSMINLIKAETGCNITVGQNGLIGISGEKIENELLAKKAILFIAEKSYVSGLTDEIKKWFERETKVSTSSGKNVERKSERPSEVERKEKK</sequence>
<reference evidence="6" key="1">
    <citation type="journal article" date="2015" name="Nature">
        <title>Complex archaea that bridge the gap between prokaryotes and eukaryotes.</title>
        <authorList>
            <person name="Spang A."/>
            <person name="Saw J.H."/>
            <person name="Jorgensen S.L."/>
            <person name="Zaremba-Niedzwiedzka K."/>
            <person name="Martijn J."/>
            <person name="Lind A.E."/>
            <person name="van Eijk R."/>
            <person name="Schleper C."/>
            <person name="Guy L."/>
            <person name="Ettema T.J."/>
        </authorList>
    </citation>
    <scope>NUCLEOTIDE SEQUENCE</scope>
</reference>
<dbReference type="GO" id="GO:0000467">
    <property type="term" value="P:exonucleolytic trimming to generate mature 3'-end of 5.8S rRNA from tricistronic rRNA transcript (SSU-rRNA, 5.8S rRNA, LSU-rRNA)"/>
    <property type="evidence" value="ECO:0007669"/>
    <property type="project" value="TreeGrafter"/>
</dbReference>
<organism evidence="6">
    <name type="scientific">marine sediment metagenome</name>
    <dbReference type="NCBI Taxonomy" id="412755"/>
    <lineage>
        <taxon>unclassified sequences</taxon>
        <taxon>metagenomes</taxon>
        <taxon>ecological metagenomes</taxon>
    </lineage>
</organism>
<dbReference type="GO" id="GO:0071051">
    <property type="term" value="P:poly(A)-dependent snoRNA 3'-end processing"/>
    <property type="evidence" value="ECO:0007669"/>
    <property type="project" value="TreeGrafter"/>
</dbReference>
<dbReference type="GO" id="GO:0008143">
    <property type="term" value="F:poly(A) binding"/>
    <property type="evidence" value="ECO:0007669"/>
    <property type="project" value="InterPro"/>
</dbReference>
<dbReference type="Pfam" id="PF00013">
    <property type="entry name" value="KH_1"/>
    <property type="match status" value="1"/>
</dbReference>
<dbReference type="InterPro" id="IPR004087">
    <property type="entry name" value="KH_dom"/>
</dbReference>
<keyword evidence="1" id="KW-0963">Cytoplasm</keyword>
<dbReference type="SMART" id="SM00316">
    <property type="entry name" value="S1"/>
    <property type="match status" value="1"/>
</dbReference>
<evidence type="ECO:0000259" key="5">
    <source>
        <dbReference type="PROSITE" id="PS50126"/>
    </source>
</evidence>
<dbReference type="InterPro" id="IPR036612">
    <property type="entry name" value="KH_dom_type_1_sf"/>
</dbReference>
<dbReference type="SUPFAM" id="SSF54791">
    <property type="entry name" value="Eukaryotic type KH-domain (KH-domain type I)"/>
    <property type="match status" value="1"/>
</dbReference>
<dbReference type="GO" id="GO:0000178">
    <property type="term" value="C:exosome (RNase complex)"/>
    <property type="evidence" value="ECO:0007669"/>
    <property type="project" value="UniProtKB-KW"/>
</dbReference>
<dbReference type="PROSITE" id="PS50126">
    <property type="entry name" value="S1"/>
    <property type="match status" value="1"/>
</dbReference>
<keyword evidence="2" id="KW-0271">Exosome</keyword>
<dbReference type="InterPro" id="IPR004088">
    <property type="entry name" value="KH_dom_type_1"/>
</dbReference>
<evidence type="ECO:0000256" key="1">
    <source>
        <dbReference type="ARBA" id="ARBA00022490"/>
    </source>
</evidence>
<evidence type="ECO:0000313" key="6">
    <source>
        <dbReference type="EMBL" id="KKL44767.1"/>
    </source>
</evidence>
<feature type="region of interest" description="Disordered" evidence="4">
    <location>
        <begin position="221"/>
        <end position="246"/>
    </location>
</feature>
<comment type="caution">
    <text evidence="6">The sequence shown here is derived from an EMBL/GenBank/DDBJ whole genome shotgun (WGS) entry which is preliminary data.</text>
</comment>
<feature type="domain" description="S1 motif" evidence="5">
    <location>
        <begin position="61"/>
        <end position="129"/>
    </location>
</feature>
<dbReference type="GO" id="GO:0034475">
    <property type="term" value="P:U4 snRNA 3'-end processing"/>
    <property type="evidence" value="ECO:0007669"/>
    <property type="project" value="TreeGrafter"/>
</dbReference>
<name>A0A0F9F145_9ZZZZ</name>
<dbReference type="InterPro" id="IPR023474">
    <property type="entry name" value="Rrp4"/>
</dbReference>
<dbReference type="InterPro" id="IPR026699">
    <property type="entry name" value="Exosome_RNA_bind1/RRP40/RRP4"/>
</dbReference>
<evidence type="ECO:0000256" key="4">
    <source>
        <dbReference type="SAM" id="MobiDB-lite"/>
    </source>
</evidence>
<accession>A0A0F9F145</accession>